<reference evidence="4" key="1">
    <citation type="journal article" date="2019" name="Int. J. Syst. Evol. Microbiol.">
        <title>The Global Catalogue of Microorganisms (GCM) 10K type strain sequencing project: providing services to taxonomists for standard genome sequencing and annotation.</title>
        <authorList>
            <consortium name="The Broad Institute Genomics Platform"/>
            <consortium name="The Broad Institute Genome Sequencing Center for Infectious Disease"/>
            <person name="Wu L."/>
            <person name="Ma J."/>
        </authorList>
    </citation>
    <scope>NUCLEOTIDE SEQUENCE [LARGE SCALE GENOMIC DNA]</scope>
    <source>
        <strain evidence="4">JCM 18053</strain>
    </source>
</reference>
<dbReference type="InterPro" id="IPR029044">
    <property type="entry name" value="Nucleotide-diphossugar_trans"/>
</dbReference>
<name>A0ABP9NUF3_9BACT</name>
<evidence type="ECO:0000256" key="1">
    <source>
        <dbReference type="ARBA" id="ARBA00038494"/>
    </source>
</evidence>
<evidence type="ECO:0000313" key="4">
    <source>
        <dbReference type="Proteomes" id="UP001499852"/>
    </source>
</evidence>
<evidence type="ECO:0000313" key="3">
    <source>
        <dbReference type="EMBL" id="GAA5133657.1"/>
    </source>
</evidence>
<dbReference type="EMBL" id="BAABIA010000001">
    <property type="protein sequence ID" value="GAA5133657.1"/>
    <property type="molecule type" value="Genomic_DNA"/>
</dbReference>
<gene>
    <name evidence="3" type="ORF">GCM10023213_03840</name>
</gene>
<protein>
    <submittedName>
        <fullName evidence="3">Glycosyltransferase family 2 protein</fullName>
    </submittedName>
</protein>
<dbReference type="PANTHER" id="PTHR43630:SF2">
    <property type="entry name" value="GLYCOSYLTRANSFERASE"/>
    <property type="match status" value="1"/>
</dbReference>
<accession>A0ABP9NUF3</accession>
<evidence type="ECO:0000259" key="2">
    <source>
        <dbReference type="Pfam" id="PF00535"/>
    </source>
</evidence>
<dbReference type="SUPFAM" id="SSF53448">
    <property type="entry name" value="Nucleotide-diphospho-sugar transferases"/>
    <property type="match status" value="1"/>
</dbReference>
<dbReference type="RefSeq" id="WP_345734683.1">
    <property type="nucleotide sequence ID" value="NZ_BAABIA010000001.1"/>
</dbReference>
<dbReference type="CDD" id="cd02511">
    <property type="entry name" value="Beta4Glucosyltransferase"/>
    <property type="match status" value="1"/>
</dbReference>
<dbReference type="Pfam" id="PF00535">
    <property type="entry name" value="Glycos_transf_2"/>
    <property type="match status" value="1"/>
</dbReference>
<proteinExistence type="inferred from homology"/>
<comment type="caution">
    <text evidence="3">The sequence shown here is derived from an EMBL/GenBank/DDBJ whole genome shotgun (WGS) entry which is preliminary data.</text>
</comment>
<dbReference type="PANTHER" id="PTHR43630">
    <property type="entry name" value="POLY-BETA-1,6-N-ACETYL-D-GLUCOSAMINE SYNTHASE"/>
    <property type="match status" value="1"/>
</dbReference>
<feature type="domain" description="Glycosyltransferase 2-like" evidence="2">
    <location>
        <begin position="7"/>
        <end position="114"/>
    </location>
</feature>
<dbReference type="Gene3D" id="3.90.550.10">
    <property type="entry name" value="Spore Coat Polysaccharide Biosynthesis Protein SpsA, Chain A"/>
    <property type="match status" value="1"/>
</dbReference>
<keyword evidence="4" id="KW-1185">Reference proteome</keyword>
<dbReference type="InterPro" id="IPR001173">
    <property type="entry name" value="Glyco_trans_2-like"/>
</dbReference>
<dbReference type="Proteomes" id="UP001499852">
    <property type="component" value="Unassembled WGS sequence"/>
</dbReference>
<sequence length="279" mass="32296">MKPLPVSICIPVKNEAVNLPACLAALSDFDEVVVVDSGSTDDTVKLAQEAGATVLSFEWNGQFPKKRNWALRNHAFKHPWVLFLDADERMNDGFVAELREVLAGTSHVGFWISFTNWFMGAPLHHGDVFHKLALLKVGAGEYERFPEDAWSKLDMEVHEHPVLQGSTGELKTRLEHQDYRGLKSYLGKHNEYSSWEANRYVWLETAGPDAWAALNGRQRFKYRALDRWWLAWLYWAVSLWLKKGFLDGRNGFRFAQMKRRYFQEIRLKIQEIRRTGNPA</sequence>
<organism evidence="3 4">
    <name type="scientific">Prosthecobacter algae</name>
    <dbReference type="NCBI Taxonomy" id="1144682"/>
    <lineage>
        <taxon>Bacteria</taxon>
        <taxon>Pseudomonadati</taxon>
        <taxon>Verrucomicrobiota</taxon>
        <taxon>Verrucomicrobiia</taxon>
        <taxon>Verrucomicrobiales</taxon>
        <taxon>Verrucomicrobiaceae</taxon>
        <taxon>Prosthecobacter</taxon>
    </lineage>
</organism>
<comment type="similarity">
    <text evidence="1">Belongs to the glycosyltransferase 2 family. WaaE/KdtX subfamily.</text>
</comment>